<dbReference type="Proteomes" id="UP000633219">
    <property type="component" value="Unassembled WGS sequence"/>
</dbReference>
<dbReference type="EMBL" id="JAEQNC010000020">
    <property type="protein sequence ID" value="MBL0375208.1"/>
    <property type="molecule type" value="Genomic_DNA"/>
</dbReference>
<keyword evidence="3" id="KW-1185">Reference proteome</keyword>
<keyword evidence="2" id="KW-0238">DNA-binding</keyword>
<comment type="caution">
    <text evidence="2">The sequence shown here is derived from an EMBL/GenBank/DDBJ whole genome shotgun (WGS) entry which is preliminary data.</text>
</comment>
<evidence type="ECO:0000259" key="1">
    <source>
        <dbReference type="Pfam" id="PF03869"/>
    </source>
</evidence>
<gene>
    <name evidence="2" type="ORF">JJB09_24640</name>
</gene>
<dbReference type="RefSeq" id="WP_201663755.1">
    <property type="nucleotide sequence ID" value="NZ_JAEQNC010000020.1"/>
</dbReference>
<evidence type="ECO:0000313" key="3">
    <source>
        <dbReference type="Proteomes" id="UP000633219"/>
    </source>
</evidence>
<dbReference type="GO" id="GO:0006355">
    <property type="term" value="P:regulation of DNA-templated transcription"/>
    <property type="evidence" value="ECO:0007669"/>
    <property type="project" value="InterPro"/>
</dbReference>
<organism evidence="2 3">
    <name type="scientific">Rhizobium setariae</name>
    <dbReference type="NCBI Taxonomy" id="2801340"/>
    <lineage>
        <taxon>Bacteria</taxon>
        <taxon>Pseudomonadati</taxon>
        <taxon>Pseudomonadota</taxon>
        <taxon>Alphaproteobacteria</taxon>
        <taxon>Hyphomicrobiales</taxon>
        <taxon>Rhizobiaceae</taxon>
        <taxon>Rhizobium/Agrobacterium group</taxon>
        <taxon>Rhizobium</taxon>
    </lineage>
</organism>
<dbReference type="Pfam" id="PF03869">
    <property type="entry name" value="Arc"/>
    <property type="match status" value="1"/>
</dbReference>
<dbReference type="InterPro" id="IPR010985">
    <property type="entry name" value="Ribbon_hlx_hlx"/>
</dbReference>
<accession>A0A936YR63</accession>
<feature type="domain" description="Arc-like DNA binding" evidence="1">
    <location>
        <begin position="5"/>
        <end position="46"/>
    </location>
</feature>
<dbReference type="GO" id="GO:0003677">
    <property type="term" value="F:DNA binding"/>
    <property type="evidence" value="ECO:0007669"/>
    <property type="project" value="UniProtKB-KW"/>
</dbReference>
<protein>
    <submittedName>
        <fullName evidence="2">Arc family DNA-binding protein</fullName>
    </submittedName>
</protein>
<proteinExistence type="predicted"/>
<dbReference type="InterPro" id="IPR013321">
    <property type="entry name" value="Arc_rbn_hlx_hlx"/>
</dbReference>
<name>A0A936YR63_9HYPH</name>
<dbReference type="InterPro" id="IPR005569">
    <property type="entry name" value="Arc_DNA-bd_dom"/>
</dbReference>
<evidence type="ECO:0000313" key="2">
    <source>
        <dbReference type="EMBL" id="MBL0375208.1"/>
    </source>
</evidence>
<dbReference type="SUPFAM" id="SSF47598">
    <property type="entry name" value="Ribbon-helix-helix"/>
    <property type="match status" value="1"/>
</dbReference>
<sequence length="181" mass="20640">MAPKQTDPQFKLRMPPSLKEAIEAAVVETGRSMNAEMVHRLEQSFRPSQGLLPETDLRFLVEHIQSLQENIKQRQKWTKTQTTTVKFSILALMKSANLLREGAELILNTPEAPENIINFAMEMHKFSKETLAVASKILGSSADEAPTLVEEFQQEVREFDTHQRSIFDQNAFKDLDLPDDD</sequence>
<dbReference type="Gene3D" id="1.10.1220.10">
    <property type="entry name" value="Met repressor-like"/>
    <property type="match status" value="1"/>
</dbReference>
<dbReference type="AlphaFoldDB" id="A0A936YR63"/>
<reference evidence="2" key="1">
    <citation type="submission" date="2021-01" db="EMBL/GenBank/DDBJ databases">
        <title>Rhizobium sp. strain KVB221 16S ribosomal RNA gene Genome sequencing and assembly.</title>
        <authorList>
            <person name="Kang M."/>
        </authorList>
    </citation>
    <scope>NUCLEOTIDE SEQUENCE</scope>
    <source>
        <strain evidence="2">KVB221</strain>
    </source>
</reference>